<dbReference type="PANTHER" id="PTHR43670:SF130">
    <property type="entry name" value="INACTIVE PROTEIN RESTRICTED TEV MOVEMENT 2-LIKE"/>
    <property type="match status" value="1"/>
</dbReference>
<evidence type="ECO:0000256" key="1">
    <source>
        <dbReference type="ARBA" id="ARBA00004162"/>
    </source>
</evidence>
<dbReference type="PANTHER" id="PTHR43670">
    <property type="entry name" value="HEAT SHOCK PROTEIN 26"/>
    <property type="match status" value="1"/>
</dbReference>
<dbReference type="OrthoDB" id="1431247at2759"/>
<dbReference type="Gene3D" id="2.60.40.790">
    <property type="match status" value="1"/>
</dbReference>
<comment type="subcellular location">
    <subcellularLocation>
        <location evidence="1">Cell membrane</location>
        <topology evidence="1">Single-pass membrane protein</topology>
    </subcellularLocation>
</comment>
<evidence type="ECO:0000259" key="7">
    <source>
        <dbReference type="PROSITE" id="PS01031"/>
    </source>
</evidence>
<evidence type="ECO:0000256" key="4">
    <source>
        <dbReference type="PROSITE-ProRule" id="PRU00285"/>
    </source>
</evidence>
<keyword evidence="3" id="KW-0611">Plant defense</keyword>
<keyword evidence="2" id="KW-0472">Membrane</keyword>
<gene>
    <name evidence="8" type="ORF">HS088_TW15G00205</name>
</gene>
<dbReference type="AlphaFoldDB" id="A0A7J7CKW9"/>
<dbReference type="InterPro" id="IPR008978">
    <property type="entry name" value="HSP20-like_chaperone"/>
</dbReference>
<dbReference type="CDD" id="cd06464">
    <property type="entry name" value="ACD_sHsps-like"/>
    <property type="match status" value="1"/>
</dbReference>
<feature type="domain" description="SHSP" evidence="7">
    <location>
        <begin position="19"/>
        <end position="125"/>
    </location>
</feature>
<evidence type="ECO:0000313" key="9">
    <source>
        <dbReference type="Proteomes" id="UP000593562"/>
    </source>
</evidence>
<dbReference type="GO" id="GO:0005886">
    <property type="term" value="C:plasma membrane"/>
    <property type="evidence" value="ECO:0007669"/>
    <property type="project" value="UniProtKB-SubCell"/>
</dbReference>
<protein>
    <recommendedName>
        <fullName evidence="7">SHSP domain-containing protein</fullName>
    </recommendedName>
</protein>
<sequence>MADAQKRGEFRERERSHNSLVEQIVPSSAWTEDSYCHYLLVDIPGFKKEEVKLHIDDSGNVIVSGERLVKDDKFIIFEQTFKIPDNSDADQISGKFDGEILHVTVPKKPIKKHEEEPRTANVEAKNAQKHGKDGQVDKDHHQQQEQVKEKKAKKVDHHFKDGFPKEIIEKWGLEDGSELVAVAMEMVKKHKGIVITAALAFSLGCFVGRKFQ</sequence>
<keyword evidence="2" id="KW-1003">Cell membrane</keyword>
<dbReference type="Pfam" id="PF00011">
    <property type="entry name" value="HSP20"/>
    <property type="match status" value="1"/>
</dbReference>
<comment type="caution">
    <text evidence="8">The sequence shown here is derived from an EMBL/GenBank/DDBJ whole genome shotgun (WGS) entry which is preliminary data.</text>
</comment>
<dbReference type="GO" id="GO:0006952">
    <property type="term" value="P:defense response"/>
    <property type="evidence" value="ECO:0007669"/>
    <property type="project" value="UniProtKB-KW"/>
</dbReference>
<name>A0A7J7CKW9_TRIWF</name>
<keyword evidence="9" id="KW-1185">Reference proteome</keyword>
<dbReference type="EMBL" id="JAAARO010000015">
    <property type="protein sequence ID" value="KAF5734713.1"/>
    <property type="molecule type" value="Genomic_DNA"/>
</dbReference>
<organism evidence="8 9">
    <name type="scientific">Tripterygium wilfordii</name>
    <name type="common">Thunder God vine</name>
    <dbReference type="NCBI Taxonomy" id="458696"/>
    <lineage>
        <taxon>Eukaryota</taxon>
        <taxon>Viridiplantae</taxon>
        <taxon>Streptophyta</taxon>
        <taxon>Embryophyta</taxon>
        <taxon>Tracheophyta</taxon>
        <taxon>Spermatophyta</taxon>
        <taxon>Magnoliopsida</taxon>
        <taxon>eudicotyledons</taxon>
        <taxon>Gunneridae</taxon>
        <taxon>Pentapetalae</taxon>
        <taxon>rosids</taxon>
        <taxon>fabids</taxon>
        <taxon>Celastrales</taxon>
        <taxon>Celastraceae</taxon>
        <taxon>Tripterygium</taxon>
    </lineage>
</organism>
<proteinExistence type="inferred from homology"/>
<feature type="compositionally biased region" description="Basic and acidic residues" evidence="6">
    <location>
        <begin position="130"/>
        <end position="149"/>
    </location>
</feature>
<evidence type="ECO:0000256" key="6">
    <source>
        <dbReference type="SAM" id="MobiDB-lite"/>
    </source>
</evidence>
<evidence type="ECO:0000256" key="2">
    <source>
        <dbReference type="ARBA" id="ARBA00022475"/>
    </source>
</evidence>
<accession>A0A7J7CKW9</accession>
<comment type="similarity">
    <text evidence="4 5">Belongs to the small heat shock protein (HSP20) family.</text>
</comment>
<dbReference type="GO" id="GO:0034605">
    <property type="term" value="P:cellular response to heat"/>
    <property type="evidence" value="ECO:0007669"/>
    <property type="project" value="TreeGrafter"/>
</dbReference>
<evidence type="ECO:0000256" key="3">
    <source>
        <dbReference type="ARBA" id="ARBA00022821"/>
    </source>
</evidence>
<dbReference type="SUPFAM" id="SSF49764">
    <property type="entry name" value="HSP20-like chaperones"/>
    <property type="match status" value="1"/>
</dbReference>
<dbReference type="Proteomes" id="UP000593562">
    <property type="component" value="Unassembled WGS sequence"/>
</dbReference>
<dbReference type="InterPro" id="IPR002068">
    <property type="entry name" value="A-crystallin/Hsp20_dom"/>
</dbReference>
<evidence type="ECO:0000256" key="5">
    <source>
        <dbReference type="RuleBase" id="RU003616"/>
    </source>
</evidence>
<dbReference type="InParanoid" id="A0A7J7CKW9"/>
<feature type="region of interest" description="Disordered" evidence="6">
    <location>
        <begin position="109"/>
        <end position="154"/>
    </location>
</feature>
<evidence type="ECO:0000313" key="8">
    <source>
        <dbReference type="EMBL" id="KAF5734713.1"/>
    </source>
</evidence>
<dbReference type="PROSITE" id="PS01031">
    <property type="entry name" value="SHSP"/>
    <property type="match status" value="1"/>
</dbReference>
<reference evidence="8 9" key="1">
    <citation type="journal article" date="2020" name="Nat. Commun.">
        <title>Genome of Tripterygium wilfordii and identification of cytochrome P450 involved in triptolide biosynthesis.</title>
        <authorList>
            <person name="Tu L."/>
            <person name="Su P."/>
            <person name="Zhang Z."/>
            <person name="Gao L."/>
            <person name="Wang J."/>
            <person name="Hu T."/>
            <person name="Zhou J."/>
            <person name="Zhang Y."/>
            <person name="Zhao Y."/>
            <person name="Liu Y."/>
            <person name="Song Y."/>
            <person name="Tong Y."/>
            <person name="Lu Y."/>
            <person name="Yang J."/>
            <person name="Xu C."/>
            <person name="Jia M."/>
            <person name="Peters R.J."/>
            <person name="Huang L."/>
            <person name="Gao W."/>
        </authorList>
    </citation>
    <scope>NUCLEOTIDE SEQUENCE [LARGE SCALE GENOMIC DNA]</scope>
    <source>
        <strain evidence="9">cv. XIE 37</strain>
        <tissue evidence="8">Leaf</tissue>
    </source>
</reference>